<feature type="domain" description="Insertion element IS402-like" evidence="2">
    <location>
        <begin position="7"/>
        <end position="80"/>
    </location>
</feature>
<dbReference type="Pfam" id="PF01609">
    <property type="entry name" value="DDE_Tnp_1"/>
    <property type="match status" value="1"/>
</dbReference>
<dbReference type="GO" id="GO:0006313">
    <property type="term" value="P:DNA transposition"/>
    <property type="evidence" value="ECO:0007669"/>
    <property type="project" value="InterPro"/>
</dbReference>
<proteinExistence type="predicted"/>
<dbReference type="GO" id="GO:0003677">
    <property type="term" value="F:DNA binding"/>
    <property type="evidence" value="ECO:0007669"/>
    <property type="project" value="InterPro"/>
</dbReference>
<dbReference type="PANTHER" id="PTHR46637:SF1">
    <property type="entry name" value="BLL5188 PROTEIN"/>
    <property type="match status" value="1"/>
</dbReference>
<dbReference type="InterPro" id="IPR025161">
    <property type="entry name" value="IS402-like_dom"/>
</dbReference>
<evidence type="ECO:0000259" key="1">
    <source>
        <dbReference type="Pfam" id="PF01609"/>
    </source>
</evidence>
<name>A0A2S9K2L6_9BURK</name>
<dbReference type="Proteomes" id="UP000238589">
    <property type="component" value="Unassembled WGS sequence"/>
</dbReference>
<dbReference type="AlphaFoldDB" id="A0A2S9K2L6"/>
<protein>
    <submittedName>
        <fullName evidence="3">IS5/IS1182 family transposase</fullName>
    </submittedName>
</protein>
<organism evidence="3 4">
    <name type="scientific">Malikia granosa</name>
    <dbReference type="NCBI Taxonomy" id="263067"/>
    <lineage>
        <taxon>Bacteria</taxon>
        <taxon>Pseudomonadati</taxon>
        <taxon>Pseudomonadota</taxon>
        <taxon>Betaproteobacteria</taxon>
        <taxon>Burkholderiales</taxon>
        <taxon>Comamonadaceae</taxon>
        <taxon>Malikia</taxon>
    </lineage>
</organism>
<dbReference type="InterPro" id="IPR052909">
    <property type="entry name" value="Transposase_6_like"/>
</dbReference>
<sequence>MTRRYALRDDQWERIKDLLPGRAGQPGAQARDNRLFVDAVLYRYRAGIPWRDLPARFGDFRVVHLRHSRWSQSGVWQRVFEALAQEADNEYAMIDSTIVRAHQHSAGAKGGAPQAIGRSRGGLSTKIHATVDALGNPTGFHLTPGQAHDLEGADVLLADTAAETVIADKGYDAQARVVEPLLAQGKGVVIPSRSTKKMARYYDLHLYQARHLIENFFAKLKQYRAIATRYDKTARNFLGAIHIAAAVVWLN</sequence>
<dbReference type="OrthoDB" id="8781865at2"/>
<reference evidence="3 4" key="1">
    <citation type="submission" date="2018-03" db="EMBL/GenBank/DDBJ databases">
        <title>Comparative genomics illustrates the genes involved in a hyperalkaliphilic mechanisms of Serpentinomonas isolated from highly-alkaline calcium-rich serpentinized springs.</title>
        <authorList>
            <person name="Suzuki S."/>
            <person name="Ishii S."/>
            <person name="Walworth N."/>
            <person name="Bird L."/>
            <person name="Kuenen J.G."/>
            <person name="Nealson K.H."/>
        </authorList>
    </citation>
    <scope>NUCLEOTIDE SEQUENCE [LARGE SCALE GENOMIC DNA]</scope>
    <source>
        <strain evidence="3 4">P1</strain>
    </source>
</reference>
<gene>
    <name evidence="3" type="ORF">C6P64_13425</name>
</gene>
<feature type="domain" description="Transposase IS4-like" evidence="1">
    <location>
        <begin position="94"/>
        <end position="248"/>
    </location>
</feature>
<dbReference type="Pfam" id="PF13340">
    <property type="entry name" value="DUF4096"/>
    <property type="match status" value="1"/>
</dbReference>
<dbReference type="NCBIfam" id="NF033580">
    <property type="entry name" value="transpos_IS5_3"/>
    <property type="match status" value="1"/>
</dbReference>
<evidence type="ECO:0000259" key="2">
    <source>
        <dbReference type="Pfam" id="PF13340"/>
    </source>
</evidence>
<comment type="caution">
    <text evidence="3">The sequence shown here is derived from an EMBL/GenBank/DDBJ whole genome shotgun (WGS) entry which is preliminary data.</text>
</comment>
<evidence type="ECO:0000313" key="3">
    <source>
        <dbReference type="EMBL" id="PRD64637.1"/>
    </source>
</evidence>
<accession>A0A2S9K2L6</accession>
<dbReference type="EMBL" id="PVLQ01000057">
    <property type="protein sequence ID" value="PRD64637.1"/>
    <property type="molecule type" value="Genomic_DNA"/>
</dbReference>
<dbReference type="GO" id="GO:0004803">
    <property type="term" value="F:transposase activity"/>
    <property type="evidence" value="ECO:0007669"/>
    <property type="project" value="InterPro"/>
</dbReference>
<keyword evidence="4" id="KW-1185">Reference proteome</keyword>
<evidence type="ECO:0000313" key="4">
    <source>
        <dbReference type="Proteomes" id="UP000238589"/>
    </source>
</evidence>
<dbReference type="PANTHER" id="PTHR46637">
    <property type="entry name" value="TIS1421-TRANSPOSASE PROTEIN A"/>
    <property type="match status" value="1"/>
</dbReference>
<dbReference type="InterPro" id="IPR002559">
    <property type="entry name" value="Transposase_11"/>
</dbReference>